<dbReference type="SUPFAM" id="SSF53098">
    <property type="entry name" value="Ribonuclease H-like"/>
    <property type="match status" value="1"/>
</dbReference>
<gene>
    <name evidence="1" type="ORF">Slati_1438200</name>
</gene>
<dbReference type="AlphaFoldDB" id="A0AAW2X4R9"/>
<dbReference type="Gene3D" id="3.30.420.10">
    <property type="entry name" value="Ribonuclease H-like superfamily/Ribonuclease H"/>
    <property type="match status" value="2"/>
</dbReference>
<reference evidence="1" key="1">
    <citation type="submission" date="2020-06" db="EMBL/GenBank/DDBJ databases">
        <authorList>
            <person name="Li T."/>
            <person name="Hu X."/>
            <person name="Zhang T."/>
            <person name="Song X."/>
            <person name="Zhang H."/>
            <person name="Dai N."/>
            <person name="Sheng W."/>
            <person name="Hou X."/>
            <person name="Wei L."/>
        </authorList>
    </citation>
    <scope>NUCLEOTIDE SEQUENCE</scope>
    <source>
        <strain evidence="1">KEN1</strain>
        <tissue evidence="1">Leaf</tissue>
    </source>
</reference>
<comment type="caution">
    <text evidence="1">The sequence shown here is derived from an EMBL/GenBank/DDBJ whole genome shotgun (WGS) entry which is preliminary data.</text>
</comment>
<protein>
    <submittedName>
        <fullName evidence="1">Uncharacterized protein</fullName>
    </submittedName>
</protein>
<dbReference type="PANTHER" id="PTHR48475">
    <property type="entry name" value="RIBONUCLEASE H"/>
    <property type="match status" value="1"/>
</dbReference>
<dbReference type="GO" id="GO:0003676">
    <property type="term" value="F:nucleic acid binding"/>
    <property type="evidence" value="ECO:0007669"/>
    <property type="project" value="InterPro"/>
</dbReference>
<dbReference type="PANTHER" id="PTHR48475:SF2">
    <property type="entry name" value="RIBONUCLEASE H"/>
    <property type="match status" value="1"/>
</dbReference>
<evidence type="ECO:0000313" key="1">
    <source>
        <dbReference type="EMBL" id="KAL0448818.1"/>
    </source>
</evidence>
<dbReference type="InterPro" id="IPR012337">
    <property type="entry name" value="RNaseH-like_sf"/>
</dbReference>
<accession>A0AAW2X4R9</accession>
<proteinExistence type="predicted"/>
<organism evidence="1">
    <name type="scientific">Sesamum latifolium</name>
    <dbReference type="NCBI Taxonomy" id="2727402"/>
    <lineage>
        <taxon>Eukaryota</taxon>
        <taxon>Viridiplantae</taxon>
        <taxon>Streptophyta</taxon>
        <taxon>Embryophyta</taxon>
        <taxon>Tracheophyta</taxon>
        <taxon>Spermatophyta</taxon>
        <taxon>Magnoliopsida</taxon>
        <taxon>eudicotyledons</taxon>
        <taxon>Gunneridae</taxon>
        <taxon>Pentapetalae</taxon>
        <taxon>asterids</taxon>
        <taxon>lamiids</taxon>
        <taxon>Lamiales</taxon>
        <taxon>Pedaliaceae</taxon>
        <taxon>Sesamum</taxon>
    </lineage>
</organism>
<sequence>MVYEESGFTALSARGWTGGRRIRGQNDRMKKLMQKARDLLSTFQKWELIQISRNVNNLADTLARMGGHMENINDPQVTLLLKATKREGNEVTQIEARQAISWMDAIQKYLEHEQLPAETLEARRIKRLSARFFMEGGHLFKKSFTLPALRCLTPEEAWKVMKEIHEGCCGNHAGGRSLAQKGRHLKECCMQWKIKQIFTSVGNPKANGQTEVSNRILLQNLKTKLGASRTGWVEEIPEVLWAYRTTPRTSTGETPFSLVYGSEALIPAEVVEPTQRVLSYEEHDNHEARCQDLDLIEEQRNIARMRLENYKRRILRSYNSRVKERTLQIGDLVLRKVEVQKPVGKLEPK</sequence>
<dbReference type="InterPro" id="IPR036397">
    <property type="entry name" value="RNaseH_sf"/>
</dbReference>
<dbReference type="EMBL" id="JACGWN010000005">
    <property type="protein sequence ID" value="KAL0448818.1"/>
    <property type="molecule type" value="Genomic_DNA"/>
</dbReference>
<name>A0AAW2X4R9_9LAMI</name>
<reference evidence="1" key="2">
    <citation type="journal article" date="2024" name="Plant">
        <title>Genomic evolution and insights into agronomic trait innovations of Sesamum species.</title>
        <authorList>
            <person name="Miao H."/>
            <person name="Wang L."/>
            <person name="Qu L."/>
            <person name="Liu H."/>
            <person name="Sun Y."/>
            <person name="Le M."/>
            <person name="Wang Q."/>
            <person name="Wei S."/>
            <person name="Zheng Y."/>
            <person name="Lin W."/>
            <person name="Duan Y."/>
            <person name="Cao H."/>
            <person name="Xiong S."/>
            <person name="Wang X."/>
            <person name="Wei L."/>
            <person name="Li C."/>
            <person name="Ma Q."/>
            <person name="Ju M."/>
            <person name="Zhao R."/>
            <person name="Li G."/>
            <person name="Mu C."/>
            <person name="Tian Q."/>
            <person name="Mei H."/>
            <person name="Zhang T."/>
            <person name="Gao T."/>
            <person name="Zhang H."/>
        </authorList>
    </citation>
    <scope>NUCLEOTIDE SEQUENCE</scope>
    <source>
        <strain evidence="1">KEN1</strain>
    </source>
</reference>